<dbReference type="OrthoDB" id="9792579at2"/>
<evidence type="ECO:0000256" key="2">
    <source>
        <dbReference type="ARBA" id="ARBA00022475"/>
    </source>
</evidence>
<keyword evidence="5 6" id="KW-0472">Membrane</keyword>
<keyword evidence="3 6" id="KW-0812">Transmembrane</keyword>
<dbReference type="PANTHER" id="PTHR43370:SF1">
    <property type="entry name" value="GUANOSINE ABC TRANSPORTER PERMEASE PROTEIN NUPQ"/>
    <property type="match status" value="1"/>
</dbReference>
<feature type="transmembrane region" description="Helical" evidence="6">
    <location>
        <begin position="72"/>
        <end position="91"/>
    </location>
</feature>
<comment type="caution">
    <text evidence="7">The sequence shown here is derived from an EMBL/GenBank/DDBJ whole genome shotgun (WGS) entry which is preliminary data.</text>
</comment>
<feature type="transmembrane region" description="Helical" evidence="6">
    <location>
        <begin position="20"/>
        <end position="37"/>
    </location>
</feature>
<dbReference type="GO" id="GO:0005886">
    <property type="term" value="C:plasma membrane"/>
    <property type="evidence" value="ECO:0007669"/>
    <property type="project" value="UniProtKB-SubCell"/>
</dbReference>
<evidence type="ECO:0000313" key="7">
    <source>
        <dbReference type="EMBL" id="TVT16908.1"/>
    </source>
</evidence>
<protein>
    <submittedName>
        <fullName evidence="7">ABC transporter permease</fullName>
    </submittedName>
</protein>
<feature type="transmembrane region" description="Helical" evidence="6">
    <location>
        <begin position="194"/>
        <end position="220"/>
    </location>
</feature>
<evidence type="ECO:0000256" key="6">
    <source>
        <dbReference type="SAM" id="Phobius"/>
    </source>
</evidence>
<feature type="transmembrane region" description="Helical" evidence="6">
    <location>
        <begin position="349"/>
        <end position="367"/>
    </location>
</feature>
<dbReference type="CDD" id="cd06580">
    <property type="entry name" value="TM_PBP1_transp_TpRbsC_like"/>
    <property type="match status" value="1"/>
</dbReference>
<feature type="transmembrane region" description="Helical" evidence="6">
    <location>
        <begin position="379"/>
        <end position="398"/>
    </location>
</feature>
<name>A0A557ZY15_9PSEU</name>
<keyword evidence="4 6" id="KW-1133">Transmembrane helix</keyword>
<dbReference type="InterPro" id="IPR001851">
    <property type="entry name" value="ABC_transp_permease"/>
</dbReference>
<evidence type="ECO:0000256" key="1">
    <source>
        <dbReference type="ARBA" id="ARBA00004651"/>
    </source>
</evidence>
<evidence type="ECO:0000256" key="5">
    <source>
        <dbReference type="ARBA" id="ARBA00023136"/>
    </source>
</evidence>
<dbReference type="EMBL" id="VJZA01000093">
    <property type="protein sequence ID" value="TVT16908.1"/>
    <property type="molecule type" value="Genomic_DNA"/>
</dbReference>
<evidence type="ECO:0000313" key="8">
    <source>
        <dbReference type="Proteomes" id="UP000318578"/>
    </source>
</evidence>
<feature type="transmembrane region" description="Helical" evidence="6">
    <location>
        <begin position="127"/>
        <end position="149"/>
    </location>
</feature>
<keyword evidence="8" id="KW-1185">Reference proteome</keyword>
<organism evidence="7 8">
    <name type="scientific">Amycolatopsis acidiphila</name>
    <dbReference type="NCBI Taxonomy" id="715473"/>
    <lineage>
        <taxon>Bacteria</taxon>
        <taxon>Bacillati</taxon>
        <taxon>Actinomycetota</taxon>
        <taxon>Actinomycetes</taxon>
        <taxon>Pseudonocardiales</taxon>
        <taxon>Pseudonocardiaceae</taxon>
        <taxon>Amycolatopsis</taxon>
    </lineage>
</organism>
<sequence>MTMPTPSSRRRLPGWAKGVLWAIGVIAVLSTASYLTGVNTLTSTNTAQTALRLALPILLAALGGLWSERAGIVNIGLEGMMILGTWGAAWGAYHGGPWLGIVAAMVFGALGGLLHAIATVTFNVNHIVSGVAINLLGLGVAKYLATLIFQPLSGNPRQSPTVPTFDTYSATFLSNWLGDLERQQRVGISDAAGLINGLVTGVSPLTIIAILLVPVSYLVLWRTRFGLRLRSCGENPVAAESLGVNVYAYKYTGVLLSGALAGLGGAALVLLQGGGGYLENQTNGRGYIGLAAMIFGNWRPGGLLGGAALFGYSDGLQLAGGGKAVLALLYGAVLLLGVIVVVQLFRRKWLGAALGVVAAGVLYWIYWANDSLPGDLIPYTPHVVTLIVLAVASQRLRMPKADGAPYRRGEGD</sequence>
<gene>
    <name evidence="7" type="ORF">FNH06_33605</name>
</gene>
<feature type="transmembrane region" description="Helical" evidence="6">
    <location>
        <begin position="98"/>
        <end position="121"/>
    </location>
</feature>
<dbReference type="Proteomes" id="UP000318578">
    <property type="component" value="Unassembled WGS sequence"/>
</dbReference>
<dbReference type="Pfam" id="PF02653">
    <property type="entry name" value="BPD_transp_2"/>
    <property type="match status" value="1"/>
</dbReference>
<evidence type="ECO:0000256" key="3">
    <source>
        <dbReference type="ARBA" id="ARBA00022692"/>
    </source>
</evidence>
<feature type="transmembrane region" description="Helical" evidence="6">
    <location>
        <begin position="324"/>
        <end position="342"/>
    </location>
</feature>
<dbReference type="GO" id="GO:0022857">
    <property type="term" value="F:transmembrane transporter activity"/>
    <property type="evidence" value="ECO:0007669"/>
    <property type="project" value="InterPro"/>
</dbReference>
<dbReference type="RefSeq" id="WP_144644068.1">
    <property type="nucleotide sequence ID" value="NZ_BNAX01000026.1"/>
</dbReference>
<accession>A0A557ZY15</accession>
<keyword evidence="2" id="KW-1003">Cell membrane</keyword>
<proteinExistence type="predicted"/>
<dbReference type="AlphaFoldDB" id="A0A557ZY15"/>
<feature type="transmembrane region" description="Helical" evidence="6">
    <location>
        <begin position="254"/>
        <end position="278"/>
    </location>
</feature>
<reference evidence="7 8" key="1">
    <citation type="submission" date="2019-07" db="EMBL/GenBank/DDBJ databases">
        <title>New species of Amycolatopsis and Streptomyces.</title>
        <authorList>
            <person name="Duangmal K."/>
            <person name="Teo W.F.A."/>
            <person name="Lipun K."/>
        </authorList>
    </citation>
    <scope>NUCLEOTIDE SEQUENCE [LARGE SCALE GENOMIC DNA]</scope>
    <source>
        <strain evidence="7 8">JCM 30562</strain>
    </source>
</reference>
<dbReference type="PANTHER" id="PTHR43370">
    <property type="entry name" value="SUGAR ABC TRANSPORTER INTEGRAL MEMBRANE PROTEIN-RELATED"/>
    <property type="match status" value="1"/>
</dbReference>
<feature type="transmembrane region" description="Helical" evidence="6">
    <location>
        <begin position="49"/>
        <end position="66"/>
    </location>
</feature>
<evidence type="ECO:0000256" key="4">
    <source>
        <dbReference type="ARBA" id="ARBA00022989"/>
    </source>
</evidence>
<comment type="subcellular location">
    <subcellularLocation>
        <location evidence="1">Cell membrane</location>
        <topology evidence="1">Multi-pass membrane protein</topology>
    </subcellularLocation>
</comment>